<dbReference type="InterPro" id="IPR036188">
    <property type="entry name" value="FAD/NAD-bd_sf"/>
</dbReference>
<evidence type="ECO:0000256" key="1">
    <source>
        <dbReference type="ARBA" id="ARBA00001974"/>
    </source>
</evidence>
<dbReference type="GO" id="GO:0008681">
    <property type="term" value="F:2-octaprenyl-6-methoxyphenol hydroxylase activity"/>
    <property type="evidence" value="ECO:0007669"/>
    <property type="project" value="InterPro"/>
</dbReference>
<evidence type="ECO:0000256" key="4">
    <source>
        <dbReference type="ARBA" id="ARBA00022630"/>
    </source>
</evidence>
<dbReference type="Pfam" id="PF01494">
    <property type="entry name" value="FAD_binding_3"/>
    <property type="match status" value="1"/>
</dbReference>
<organism evidence="10 11">
    <name type="scientific">SAR86 cluster bacterium</name>
    <dbReference type="NCBI Taxonomy" id="2030880"/>
    <lineage>
        <taxon>Bacteria</taxon>
        <taxon>Pseudomonadati</taxon>
        <taxon>Pseudomonadota</taxon>
        <taxon>Gammaproteobacteria</taxon>
        <taxon>SAR86 cluster</taxon>
    </lineage>
</organism>
<dbReference type="EMBL" id="NVVJ01000015">
    <property type="protein sequence ID" value="PCJ25742.1"/>
    <property type="molecule type" value="Genomic_DNA"/>
</dbReference>
<comment type="pathway">
    <text evidence="2">Cofactor biosynthesis; ubiquinone biosynthesis.</text>
</comment>
<dbReference type="PANTHER" id="PTHR43876">
    <property type="entry name" value="UBIQUINONE BIOSYNTHESIS MONOOXYGENASE COQ6, MITOCHONDRIAL"/>
    <property type="match status" value="1"/>
</dbReference>
<keyword evidence="4" id="KW-0285">Flavoprotein</keyword>
<keyword evidence="6" id="KW-0560">Oxidoreductase</keyword>
<dbReference type="Proteomes" id="UP000218327">
    <property type="component" value="Unassembled WGS sequence"/>
</dbReference>
<dbReference type="AlphaFoldDB" id="A0A2A5B2M4"/>
<dbReference type="InterPro" id="IPR011295">
    <property type="entry name" value="UbiH"/>
</dbReference>
<name>A0A2A5B2M4_9GAMM</name>
<reference evidence="11" key="1">
    <citation type="submission" date="2017-08" db="EMBL/GenBank/DDBJ databases">
        <title>A dynamic microbial community with high functional redundancy inhabits the cold, oxic subseafloor aquifer.</title>
        <authorList>
            <person name="Tully B.J."/>
            <person name="Wheat C.G."/>
            <person name="Glazer B.T."/>
            <person name="Huber J.A."/>
        </authorList>
    </citation>
    <scope>NUCLEOTIDE SEQUENCE [LARGE SCALE GENOMIC DNA]</scope>
</reference>
<feature type="domain" description="FAD-binding" evidence="9">
    <location>
        <begin position="10"/>
        <end position="334"/>
    </location>
</feature>
<evidence type="ECO:0000256" key="5">
    <source>
        <dbReference type="ARBA" id="ARBA00022827"/>
    </source>
</evidence>
<proteinExistence type="inferred from homology"/>
<evidence type="ECO:0000313" key="10">
    <source>
        <dbReference type="EMBL" id="PCJ25742.1"/>
    </source>
</evidence>
<keyword evidence="8" id="KW-0812">Transmembrane</keyword>
<evidence type="ECO:0000256" key="6">
    <source>
        <dbReference type="ARBA" id="ARBA00023002"/>
    </source>
</evidence>
<dbReference type="InterPro" id="IPR051205">
    <property type="entry name" value="UbiH/COQ6_monooxygenase"/>
</dbReference>
<dbReference type="NCBIfam" id="NF004356">
    <property type="entry name" value="PRK05732.1"/>
    <property type="match status" value="1"/>
</dbReference>
<comment type="similarity">
    <text evidence="3">Belongs to the UbiH/COQ6 family.</text>
</comment>
<dbReference type="UniPathway" id="UPA00232"/>
<keyword evidence="5" id="KW-0274">FAD</keyword>
<dbReference type="InterPro" id="IPR010971">
    <property type="entry name" value="UbiH/COQ6"/>
</dbReference>
<dbReference type="InterPro" id="IPR002938">
    <property type="entry name" value="FAD-bd"/>
</dbReference>
<comment type="caution">
    <text evidence="10">The sequence shown here is derived from an EMBL/GenBank/DDBJ whole genome shotgun (WGS) entry which is preliminary data.</text>
</comment>
<keyword evidence="8" id="KW-1133">Transmembrane helix</keyword>
<dbReference type="GO" id="GO:0006744">
    <property type="term" value="P:ubiquinone biosynthetic process"/>
    <property type="evidence" value="ECO:0007669"/>
    <property type="project" value="UniProtKB-UniPathway"/>
</dbReference>
<protein>
    <submittedName>
        <fullName evidence="10">2-octaprenyl-6-methoxyphenyl hydroxylase</fullName>
    </submittedName>
</protein>
<feature type="transmembrane region" description="Helical" evidence="8">
    <location>
        <begin position="12"/>
        <end position="32"/>
    </location>
</feature>
<dbReference type="GO" id="GO:0071949">
    <property type="term" value="F:FAD binding"/>
    <property type="evidence" value="ECO:0007669"/>
    <property type="project" value="InterPro"/>
</dbReference>
<comment type="cofactor">
    <cofactor evidence="1">
        <name>FAD</name>
        <dbReference type="ChEBI" id="CHEBI:57692"/>
    </cofactor>
</comment>
<accession>A0A2A5B2M4</accession>
<dbReference type="NCBIfam" id="TIGR01988">
    <property type="entry name" value="Ubi-OHases"/>
    <property type="match status" value="1"/>
</dbReference>
<dbReference type="SUPFAM" id="SSF51905">
    <property type="entry name" value="FAD/NAD(P)-binding domain"/>
    <property type="match status" value="1"/>
</dbReference>
<keyword evidence="8" id="KW-0472">Membrane</keyword>
<evidence type="ECO:0000313" key="11">
    <source>
        <dbReference type="Proteomes" id="UP000218327"/>
    </source>
</evidence>
<gene>
    <name evidence="10" type="ORF">COA96_06865</name>
</gene>
<sequence length="411" mass="45045">MLIQQPQKKYDIVIVGGGMVGASFACAIANAVNSKKLSILVVEAISPESNLSDQLSFDARSTALSFGSSRIFDRIGLWEQLKDVVAAISEIHVSDKGRFGAVHLSHDEYNVDALGYVIENKSLGVVLNSTMKNSSQIQLLCPASISNISPQADGMTLHIDSDSSSNTVQASLVVLADGGKSPICGQLGIQRSVQQYEQYALIANVAFEKPHCNVAFERFTDTGPLAILPLNSIDQENRGSLVWTLTEQQSIEFKAMNQEELLEKLQERFGNRLGKFQQIGEKFIYPLSLSLAKEQVRPGLVLLGNVAHTLHPVAGQGLNLALRDMEVLVSILQQAFLQNKPLGQMSVLQQYLDQQETDQAQTANFTHYITQLFSSDSAGKAWFRKFGLFAVDLVPTIRRNFAERAMGLSGK</sequence>
<dbReference type="NCBIfam" id="TIGR01984">
    <property type="entry name" value="UbiH"/>
    <property type="match status" value="1"/>
</dbReference>
<evidence type="ECO:0000256" key="8">
    <source>
        <dbReference type="SAM" id="Phobius"/>
    </source>
</evidence>
<evidence type="ECO:0000256" key="7">
    <source>
        <dbReference type="ARBA" id="ARBA00023033"/>
    </source>
</evidence>
<dbReference type="Gene3D" id="3.50.50.60">
    <property type="entry name" value="FAD/NAD(P)-binding domain"/>
    <property type="match status" value="2"/>
</dbReference>
<evidence type="ECO:0000256" key="3">
    <source>
        <dbReference type="ARBA" id="ARBA00005349"/>
    </source>
</evidence>
<dbReference type="PRINTS" id="PR00420">
    <property type="entry name" value="RNGMNOXGNASE"/>
</dbReference>
<evidence type="ECO:0000256" key="2">
    <source>
        <dbReference type="ARBA" id="ARBA00004749"/>
    </source>
</evidence>
<dbReference type="PANTHER" id="PTHR43876:SF8">
    <property type="entry name" value="2-OCTAPRENYL-6-METHOXYPHENOL HYDROXYLASE"/>
    <property type="match status" value="1"/>
</dbReference>
<evidence type="ECO:0000259" key="9">
    <source>
        <dbReference type="Pfam" id="PF01494"/>
    </source>
</evidence>
<keyword evidence="7" id="KW-0503">Monooxygenase</keyword>